<keyword evidence="6 12" id="KW-0456">Lyase</keyword>
<dbReference type="PROSITE" id="PS51274">
    <property type="entry name" value="GATASE_COBBQ"/>
    <property type="match status" value="1"/>
</dbReference>
<dbReference type="EC" id="3.5.1.2" evidence="12"/>
<comment type="catalytic activity">
    <reaction evidence="9 12">
        <text>L-glutamine + H2O = L-glutamate + NH4(+)</text>
        <dbReference type="Rhea" id="RHEA:15889"/>
        <dbReference type="ChEBI" id="CHEBI:15377"/>
        <dbReference type="ChEBI" id="CHEBI:28938"/>
        <dbReference type="ChEBI" id="CHEBI:29985"/>
        <dbReference type="ChEBI" id="CHEBI:58359"/>
        <dbReference type="EC" id="3.5.1.2"/>
    </reaction>
</comment>
<dbReference type="InterPro" id="IPR006062">
    <property type="entry name" value="His_biosynth"/>
</dbReference>
<dbReference type="Pfam" id="PF00977">
    <property type="entry name" value="His_biosynth"/>
    <property type="match status" value="1"/>
</dbReference>
<dbReference type="NCBIfam" id="TIGR01855">
    <property type="entry name" value="IMP_synth_hisH"/>
    <property type="match status" value="1"/>
</dbReference>
<comment type="similarity">
    <text evidence="15">Belongs to the HisA/HisF family.</text>
</comment>
<dbReference type="InterPro" id="IPR013785">
    <property type="entry name" value="Aldolase_TIM"/>
</dbReference>
<name>A0A9W8GZ41_9FUNG</name>
<evidence type="ECO:0000313" key="18">
    <source>
        <dbReference type="Proteomes" id="UP001140011"/>
    </source>
</evidence>
<dbReference type="GO" id="GO:0000105">
    <property type="term" value="P:L-histidine biosynthetic process"/>
    <property type="evidence" value="ECO:0007669"/>
    <property type="project" value="UniProtKB-UniRule"/>
</dbReference>
<evidence type="ECO:0000256" key="6">
    <source>
        <dbReference type="ARBA" id="ARBA00023239"/>
    </source>
</evidence>
<feature type="domain" description="Glutamine amidotransferase" evidence="16">
    <location>
        <begin position="10"/>
        <end position="210"/>
    </location>
</feature>
<evidence type="ECO:0000256" key="4">
    <source>
        <dbReference type="ARBA" id="ARBA00022962"/>
    </source>
</evidence>
<feature type="active site" evidence="13">
    <location>
        <position position="411"/>
    </location>
</feature>
<evidence type="ECO:0000256" key="13">
    <source>
        <dbReference type="PIRSR" id="PIRSR036936-1"/>
    </source>
</evidence>
<gene>
    <name evidence="17" type="primary">HIS7</name>
    <name evidence="17" type="ORF">GGI19_000966</name>
</gene>
<dbReference type="GO" id="GO:0016829">
    <property type="term" value="F:lyase activity"/>
    <property type="evidence" value="ECO:0007669"/>
    <property type="project" value="UniProtKB-KW"/>
</dbReference>
<dbReference type="AlphaFoldDB" id="A0A9W8GZ41"/>
<dbReference type="InterPro" id="IPR004651">
    <property type="entry name" value="HisF"/>
</dbReference>
<dbReference type="Pfam" id="PF00117">
    <property type="entry name" value="GATase"/>
    <property type="match status" value="1"/>
</dbReference>
<keyword evidence="4 12" id="KW-0315">Glutamine amidotransferase</keyword>
<feature type="region of interest" description="PRFAR binding" evidence="14">
    <location>
        <begin position="508"/>
        <end position="509"/>
    </location>
</feature>
<evidence type="ECO:0000259" key="16">
    <source>
        <dbReference type="Pfam" id="PF00117"/>
    </source>
</evidence>
<dbReference type="GO" id="GO:0004359">
    <property type="term" value="F:glutaminase activity"/>
    <property type="evidence" value="ECO:0007669"/>
    <property type="project" value="UniProtKB-EC"/>
</dbReference>
<dbReference type="HAMAP" id="MF_00278">
    <property type="entry name" value="HisH"/>
    <property type="match status" value="1"/>
</dbReference>
<dbReference type="InterPro" id="IPR029062">
    <property type="entry name" value="Class_I_gatase-like"/>
</dbReference>
<dbReference type="GO" id="GO:0000107">
    <property type="term" value="F:imidazoleglycerol-phosphate synthase activity"/>
    <property type="evidence" value="ECO:0007669"/>
    <property type="project" value="UniProtKB-UniRule"/>
</dbReference>
<dbReference type="SUPFAM" id="SSF52317">
    <property type="entry name" value="Class I glutamine amidotransferase-like"/>
    <property type="match status" value="1"/>
</dbReference>
<evidence type="ECO:0000256" key="12">
    <source>
        <dbReference type="PIRNR" id="PIRNR036936"/>
    </source>
</evidence>
<evidence type="ECO:0000256" key="11">
    <source>
        <dbReference type="ARBA" id="ARBA00061106"/>
    </source>
</evidence>
<evidence type="ECO:0000256" key="5">
    <source>
        <dbReference type="ARBA" id="ARBA00023102"/>
    </source>
</evidence>
<feature type="active site" description="For GATase activity" evidence="13">
    <location>
        <position position="197"/>
    </location>
</feature>
<dbReference type="PANTHER" id="PTHR21235">
    <property type="entry name" value="IMIDAZOLE GLYCEROL PHOSPHATE SYNTHASE SUBUNIT HISF/H IGP SYNTHASE SUBUNIT HISF/H"/>
    <property type="match status" value="1"/>
</dbReference>
<dbReference type="SUPFAM" id="SSF51366">
    <property type="entry name" value="Ribulose-phoshate binding barrel"/>
    <property type="match status" value="1"/>
</dbReference>
<feature type="binding site" description="covalent" evidence="14">
    <location>
        <position position="85"/>
    </location>
    <ligand>
        <name>L-glutamine</name>
        <dbReference type="ChEBI" id="CHEBI:58359"/>
    </ligand>
</feature>
<evidence type="ECO:0000256" key="2">
    <source>
        <dbReference type="ARBA" id="ARBA00022605"/>
    </source>
</evidence>
<keyword evidence="3 12" id="KW-0378">Hydrolase</keyword>
<dbReference type="OrthoDB" id="10254903at2759"/>
<dbReference type="CDD" id="cd01748">
    <property type="entry name" value="GATase1_IGP_Synthase"/>
    <property type="match status" value="1"/>
</dbReference>
<evidence type="ECO:0000256" key="1">
    <source>
        <dbReference type="ARBA" id="ARBA00005091"/>
    </source>
</evidence>
<evidence type="ECO:0000313" key="17">
    <source>
        <dbReference type="EMBL" id="KAJ2756308.1"/>
    </source>
</evidence>
<feature type="binding site" evidence="14">
    <location>
        <position position="477"/>
    </location>
    <ligand>
        <name>substrate</name>
    </ligand>
</feature>
<sequence length="562" mass="61212">MSASEQKLYLLDYGAGNVRSLLNAVEKLGHRIEYIKTVEDFAQADKIIFPGVGAFGYAMRALKSSGFAEPLKAYIASGRPLMGICVGMQVLFEGSDESPSEPGLGVFEGRVELFDKKLKSVPHMGWNAAQVVHQENALTSAVPEIGEDSRYYFVHSYAVPYTGVGAQRGYVHSATRYVDQAVVSSVWSRNVFATQFHPEKSGAAGLALLQSFIERNLVRPPSSAGELRTPEDIDSALTVRVIACLDVRANDQGDLVVTKGDQYDVRESADMGGDVRNLGKPVDLAKRYYDEGADEIAFLNITSFRNLPFRDTPMLEVLRQASRSIFVPLTIGGGVRDSVDPDGEHVWPAVQVAGEYFRSGADKVSIGSDAVYAAERYWQRKAEGQEPLDGSTAIEQIAERYGRQAVVISVDPRRVYVNTPEDANDHHVIRTAFPGPNGEQYCWYQCTVKGGREGRDTDVRQLVMACEALGAGEILLNCMDKDGTNSGYDIELISDTKAAVSIPVIASSGAGKPEHFAEVVEQTAVEAVLAAGIFHRREVPIAAVKSYMQEQGIPIRSAEDGV</sequence>
<dbReference type="InterPro" id="IPR017926">
    <property type="entry name" value="GATASE"/>
</dbReference>
<dbReference type="Proteomes" id="UP001140011">
    <property type="component" value="Unassembled WGS sequence"/>
</dbReference>
<accession>A0A9W8GZ41</accession>
<comment type="pathway">
    <text evidence="1 12">Amino-acid biosynthesis; L-histidine biosynthesis; L-histidine from 5-phospho-alpha-D-ribose 1-diphosphate: step 5/9.</text>
</comment>
<feature type="region of interest" description="PRFAR binding" evidence="14">
    <location>
        <begin position="409"/>
        <end position="411"/>
    </location>
</feature>
<feature type="region of interest" description="PRFAR binding" evidence="14">
    <location>
        <begin position="482"/>
        <end position="483"/>
    </location>
</feature>
<feature type="binding site" evidence="14">
    <location>
        <position position="334"/>
    </location>
    <ligand>
        <name>substrate</name>
    </ligand>
</feature>
<feature type="active site" description="For GATase activity" evidence="13">
    <location>
        <position position="199"/>
    </location>
</feature>
<dbReference type="NCBIfam" id="TIGR00735">
    <property type="entry name" value="hisF"/>
    <property type="match status" value="1"/>
</dbReference>
<dbReference type="Gene3D" id="3.20.20.70">
    <property type="entry name" value="Aldolase class I"/>
    <property type="match status" value="1"/>
</dbReference>
<proteinExistence type="inferred from homology"/>
<evidence type="ECO:0000256" key="8">
    <source>
        <dbReference type="ARBA" id="ARBA00047838"/>
    </source>
</evidence>
<protein>
    <recommendedName>
        <fullName evidence="12">Imidazole glycerol phosphate synthase hisHF</fullName>
    </recommendedName>
    <domain>
        <recommendedName>
            <fullName evidence="12">Glutaminase</fullName>
            <ecNumber evidence="12">3.5.1.2</ecNumber>
        </recommendedName>
    </domain>
    <domain>
        <recommendedName>
            <fullName evidence="12">Cyclase</fullName>
        </recommendedName>
    </domain>
</protein>
<dbReference type="InterPro" id="IPR010139">
    <property type="entry name" value="Imidazole-glycPsynth_HisH"/>
</dbReference>
<comment type="caution">
    <text evidence="17">The sequence shown here is derived from an EMBL/GenBank/DDBJ whole genome shotgun (WGS) entry which is preliminary data.</text>
</comment>
<evidence type="ECO:0000256" key="7">
    <source>
        <dbReference type="ARBA" id="ARBA00023268"/>
    </source>
</evidence>
<feature type="active site" description="For GATase activity" evidence="13">
    <location>
        <position position="85"/>
    </location>
</feature>
<evidence type="ECO:0000256" key="14">
    <source>
        <dbReference type="PIRSR" id="PIRSR036936-2"/>
    </source>
</evidence>
<dbReference type="EMBL" id="JANBUH010000030">
    <property type="protein sequence ID" value="KAJ2756308.1"/>
    <property type="molecule type" value="Genomic_DNA"/>
</dbReference>
<comment type="similarity">
    <text evidence="11 12">In the C-terminal section; belongs to the HisA/HisF family.</text>
</comment>
<evidence type="ECO:0000256" key="15">
    <source>
        <dbReference type="RuleBase" id="RU003657"/>
    </source>
</evidence>
<keyword evidence="2 12" id="KW-0028">Amino-acid biosynthesis</keyword>
<dbReference type="PIRSF" id="PIRSF036936">
    <property type="entry name" value="IGPS_HisHF"/>
    <property type="match status" value="1"/>
</dbReference>
<dbReference type="CDD" id="cd04731">
    <property type="entry name" value="HisF"/>
    <property type="match status" value="1"/>
</dbReference>
<feature type="region of interest" description="PRFAR binding" evidence="14">
    <location>
        <begin position="531"/>
        <end position="532"/>
    </location>
</feature>
<evidence type="ECO:0000256" key="3">
    <source>
        <dbReference type="ARBA" id="ARBA00022801"/>
    </source>
</evidence>
<dbReference type="FunFam" id="3.20.20.70:FF:000094">
    <property type="entry name" value="Imidazole glycerol phosphate synthase hisHF"/>
    <property type="match status" value="1"/>
</dbReference>
<dbReference type="PROSITE" id="PS51273">
    <property type="entry name" value="GATASE_TYPE_1"/>
    <property type="match status" value="1"/>
</dbReference>
<keyword evidence="5 12" id="KW-0368">Histidine biosynthesis</keyword>
<evidence type="ECO:0000256" key="9">
    <source>
        <dbReference type="ARBA" id="ARBA00049534"/>
    </source>
</evidence>
<evidence type="ECO:0000256" key="10">
    <source>
        <dbReference type="ARBA" id="ARBA00055946"/>
    </source>
</evidence>
<dbReference type="Gene3D" id="3.40.50.880">
    <property type="match status" value="1"/>
</dbReference>
<comment type="function">
    <text evidence="10 12">IGPS catalyzes the conversion of PRFAR and glutamine to IGP, AICAR and glutamate. The glutaminase domain produces the ammonia necessary for the cyclase domain to produce IGP and AICAR from PRFAR. The ammonia is channeled to the active site of the cyclase domain.</text>
</comment>
<dbReference type="InterPro" id="IPR014640">
    <property type="entry name" value="IGPS_HisHF"/>
</dbReference>
<dbReference type="InterPro" id="IPR011060">
    <property type="entry name" value="RibuloseP-bd_barrel"/>
</dbReference>
<reference evidence="17" key="1">
    <citation type="submission" date="2022-07" db="EMBL/GenBank/DDBJ databases">
        <title>Phylogenomic reconstructions and comparative analyses of Kickxellomycotina fungi.</title>
        <authorList>
            <person name="Reynolds N.K."/>
            <person name="Stajich J.E."/>
            <person name="Barry K."/>
            <person name="Grigoriev I.V."/>
            <person name="Crous P."/>
            <person name="Smith M.E."/>
        </authorList>
    </citation>
    <scope>NUCLEOTIDE SEQUENCE</scope>
    <source>
        <strain evidence="17">BCRC 34297</strain>
    </source>
</reference>
<dbReference type="InterPro" id="IPR050064">
    <property type="entry name" value="IGPS_HisA/HisF"/>
</dbReference>
<comment type="catalytic activity">
    <reaction evidence="8 12">
        <text>5-[(5-phospho-1-deoxy-D-ribulos-1-ylimino)methylamino]-1-(5-phospho-beta-D-ribosyl)imidazole-4-carboxamide + L-glutamine = D-erythro-1-(imidazol-4-yl)glycerol 3-phosphate + 5-amino-1-(5-phospho-beta-D-ribosyl)imidazole-4-carboxamide + L-glutamate + H(+)</text>
        <dbReference type="Rhea" id="RHEA:24793"/>
        <dbReference type="ChEBI" id="CHEBI:15378"/>
        <dbReference type="ChEBI" id="CHEBI:29985"/>
        <dbReference type="ChEBI" id="CHEBI:58278"/>
        <dbReference type="ChEBI" id="CHEBI:58359"/>
        <dbReference type="ChEBI" id="CHEBI:58475"/>
        <dbReference type="ChEBI" id="CHEBI:58525"/>
        <dbReference type="EC" id="4.3.2.10"/>
    </reaction>
</comment>
<keyword evidence="18" id="KW-1185">Reference proteome</keyword>
<keyword evidence="7 12" id="KW-0511">Multifunctional enzyme</keyword>
<feature type="region of interest" description="PRFAR binding" evidence="14">
    <location>
        <begin position="367"/>
        <end position="368"/>
    </location>
</feature>
<feature type="active site" evidence="13">
    <location>
        <position position="246"/>
    </location>
</feature>
<organism evidence="17 18">
    <name type="scientific">Coemansia pectinata</name>
    <dbReference type="NCBI Taxonomy" id="1052879"/>
    <lineage>
        <taxon>Eukaryota</taxon>
        <taxon>Fungi</taxon>
        <taxon>Fungi incertae sedis</taxon>
        <taxon>Zoopagomycota</taxon>
        <taxon>Kickxellomycotina</taxon>
        <taxon>Kickxellomycetes</taxon>
        <taxon>Kickxellales</taxon>
        <taxon>Kickxellaceae</taxon>
        <taxon>Coemansia</taxon>
    </lineage>
</organism>
<dbReference type="PANTHER" id="PTHR21235:SF2">
    <property type="entry name" value="IMIDAZOLE GLYCEROL PHOSPHATE SYNTHASE HISHF"/>
    <property type="match status" value="1"/>
</dbReference>